<dbReference type="GeneID" id="39420515"/>
<evidence type="ECO:0000259" key="7">
    <source>
        <dbReference type="Pfam" id="PF05425"/>
    </source>
</evidence>
<dbReference type="RefSeq" id="WP_134483301.1">
    <property type="nucleotide sequence ID" value="NZ_LR216287.1"/>
</dbReference>
<keyword evidence="3 6" id="KW-0812">Transmembrane</keyword>
<dbReference type="KEGG" id="nfn:NFRAN_1082"/>
<evidence type="ECO:0000313" key="9">
    <source>
        <dbReference type="Proteomes" id="UP000294299"/>
    </source>
</evidence>
<feature type="transmembrane region" description="Helical" evidence="6">
    <location>
        <begin position="7"/>
        <end position="31"/>
    </location>
</feature>
<feature type="domain" description="Copper resistance protein D" evidence="7">
    <location>
        <begin position="303"/>
        <end position="426"/>
    </location>
</feature>
<dbReference type="GO" id="GO:0006825">
    <property type="term" value="P:copper ion transport"/>
    <property type="evidence" value="ECO:0007669"/>
    <property type="project" value="InterPro"/>
</dbReference>
<keyword evidence="4 6" id="KW-1133">Transmembrane helix</keyword>
<organism evidence="8 9">
    <name type="scientific">Candidatus Nitrosocosmicus franklandianus</name>
    <dbReference type="NCBI Taxonomy" id="1798806"/>
    <lineage>
        <taxon>Archaea</taxon>
        <taxon>Nitrososphaerota</taxon>
        <taxon>Nitrososphaeria</taxon>
        <taxon>Nitrososphaerales</taxon>
        <taxon>Nitrososphaeraceae</taxon>
        <taxon>Candidatus Nitrosocosmicus</taxon>
    </lineage>
</organism>
<keyword evidence="5 6" id="KW-0472">Membrane</keyword>
<feature type="transmembrane region" description="Helical" evidence="6">
    <location>
        <begin position="207"/>
        <end position="227"/>
    </location>
</feature>
<feature type="transmembrane region" description="Helical" evidence="6">
    <location>
        <begin position="247"/>
        <end position="267"/>
    </location>
</feature>
<feature type="transmembrane region" description="Helical" evidence="6">
    <location>
        <begin position="339"/>
        <end position="357"/>
    </location>
</feature>
<evidence type="ECO:0000256" key="2">
    <source>
        <dbReference type="ARBA" id="ARBA00022475"/>
    </source>
</evidence>
<comment type="subcellular location">
    <subcellularLocation>
        <location evidence="1">Cell membrane</location>
        <topology evidence="1">Multi-pass membrane protein</topology>
    </subcellularLocation>
</comment>
<dbReference type="PANTHER" id="PTHR34820:SF4">
    <property type="entry name" value="INNER MEMBRANE PROTEIN YEBZ"/>
    <property type="match status" value="1"/>
</dbReference>
<feature type="transmembrane region" description="Helical" evidence="6">
    <location>
        <begin position="457"/>
        <end position="476"/>
    </location>
</feature>
<sequence length="494" mass="55587">MSISKIIVFFLLVIIVLFYLVSFNSFAFAQVESAFDASSSSEAVTSVNDAILKSLVIISQVAVFGIIFNCFLFSKFLKQTRKDGNNKPYYSVKQDVYLNTRILKKVFFIVIICSVSIVFFSTCIILLQSYQLSQNLELDIYSAFDILFTTSVGQVWMLRIGTSFAIMTLVIILYYLYRLRGRAIFNNSDNLDNHTTNRINHSSDNKLSQIFLLTAMIISSINLYSNSMVSHSNSLPSYSTLAVSMDWIHFMAVSIWIGGLFYLSLILTRNLKPVDYDSKSNSNITFSSTYDDLISVHNSSISLMNFSFVAIIALCVIGVSGLYLGYIHLQNLHSVFSTLYGQLLVLKLGLAFPLIFIGRYNQLKIFEYTSLISNLIKNIDDKASNTTNIASRQYQENRIMMLKSLCRTLKVESILGIAVLIVASFLSVTSPPSLEVFNGFSDDIRIQIASDSRDSSFIYLVITLAVIISVIAVVNFRKNQKQIEKIFAIMDSGF</sequence>
<protein>
    <submittedName>
        <fullName evidence="8">Copper resistance protein D</fullName>
    </submittedName>
</protein>
<dbReference type="Pfam" id="PF05425">
    <property type="entry name" value="CopD"/>
    <property type="match status" value="1"/>
</dbReference>
<dbReference type="InterPro" id="IPR032694">
    <property type="entry name" value="CopC/D"/>
</dbReference>
<keyword evidence="2" id="KW-1003">Cell membrane</keyword>
<evidence type="ECO:0000256" key="4">
    <source>
        <dbReference type="ARBA" id="ARBA00022989"/>
    </source>
</evidence>
<name>A0A484IEK6_9ARCH</name>
<evidence type="ECO:0000256" key="1">
    <source>
        <dbReference type="ARBA" id="ARBA00004651"/>
    </source>
</evidence>
<feature type="transmembrane region" description="Helical" evidence="6">
    <location>
        <begin position="106"/>
        <end position="127"/>
    </location>
</feature>
<dbReference type="GO" id="GO:0005886">
    <property type="term" value="C:plasma membrane"/>
    <property type="evidence" value="ECO:0007669"/>
    <property type="project" value="UniProtKB-SubCell"/>
</dbReference>
<feature type="transmembrane region" description="Helical" evidence="6">
    <location>
        <begin position="303"/>
        <end position="327"/>
    </location>
</feature>
<dbReference type="OrthoDB" id="12268at2157"/>
<evidence type="ECO:0000256" key="5">
    <source>
        <dbReference type="ARBA" id="ARBA00023136"/>
    </source>
</evidence>
<gene>
    <name evidence="8" type="ORF">NFRAN_1082</name>
</gene>
<dbReference type="Proteomes" id="UP000294299">
    <property type="component" value="Chromosome NFRAN"/>
</dbReference>
<evidence type="ECO:0000313" key="8">
    <source>
        <dbReference type="EMBL" id="VFJ13404.1"/>
    </source>
</evidence>
<dbReference type="PANTHER" id="PTHR34820">
    <property type="entry name" value="INNER MEMBRANE PROTEIN YEBZ"/>
    <property type="match status" value="1"/>
</dbReference>
<evidence type="ECO:0000256" key="6">
    <source>
        <dbReference type="SAM" id="Phobius"/>
    </source>
</evidence>
<feature type="transmembrane region" description="Helical" evidence="6">
    <location>
        <begin position="408"/>
        <end position="428"/>
    </location>
</feature>
<evidence type="ECO:0000256" key="3">
    <source>
        <dbReference type="ARBA" id="ARBA00022692"/>
    </source>
</evidence>
<dbReference type="InterPro" id="IPR008457">
    <property type="entry name" value="Cu-R_CopD_dom"/>
</dbReference>
<accession>A0A484IEK6</accession>
<reference evidence="8 9" key="1">
    <citation type="submission" date="2019-02" db="EMBL/GenBank/DDBJ databases">
        <authorList>
            <person name="Lehtovirta-Morley E L."/>
        </authorList>
    </citation>
    <scope>NUCLEOTIDE SEQUENCE [LARGE SCALE GENOMIC DNA]</scope>
    <source>
        <strain evidence="8">NFRAN1</strain>
    </source>
</reference>
<dbReference type="AlphaFoldDB" id="A0A484IEK6"/>
<feature type="transmembrane region" description="Helical" evidence="6">
    <location>
        <begin position="51"/>
        <end position="72"/>
    </location>
</feature>
<keyword evidence="9" id="KW-1185">Reference proteome</keyword>
<proteinExistence type="predicted"/>
<feature type="transmembrane region" description="Helical" evidence="6">
    <location>
        <begin position="156"/>
        <end position="177"/>
    </location>
</feature>
<dbReference type="EMBL" id="LR216287">
    <property type="protein sequence ID" value="VFJ13404.1"/>
    <property type="molecule type" value="Genomic_DNA"/>
</dbReference>